<dbReference type="AlphaFoldDB" id="A0A7Z0D4W7"/>
<dbReference type="PANTHER" id="PTHR31793:SF24">
    <property type="entry name" value="LONG-CHAIN ACYL-COA THIOESTERASE FADM"/>
    <property type="match status" value="1"/>
</dbReference>
<dbReference type="PANTHER" id="PTHR31793">
    <property type="entry name" value="4-HYDROXYBENZOYL-COA THIOESTERASE FAMILY MEMBER"/>
    <property type="match status" value="1"/>
</dbReference>
<dbReference type="EMBL" id="JACBZP010000001">
    <property type="protein sequence ID" value="NYI68936.1"/>
    <property type="molecule type" value="Genomic_DNA"/>
</dbReference>
<dbReference type="GO" id="GO:0047617">
    <property type="term" value="F:fatty acyl-CoA hydrolase activity"/>
    <property type="evidence" value="ECO:0007669"/>
    <property type="project" value="TreeGrafter"/>
</dbReference>
<evidence type="ECO:0000256" key="1">
    <source>
        <dbReference type="SAM" id="MobiDB-lite"/>
    </source>
</evidence>
<gene>
    <name evidence="2" type="ORF">BJY26_003242</name>
</gene>
<feature type="region of interest" description="Disordered" evidence="1">
    <location>
        <begin position="1"/>
        <end position="20"/>
    </location>
</feature>
<comment type="caution">
    <text evidence="2">The sequence shown here is derived from an EMBL/GenBank/DDBJ whole genome shotgun (WGS) entry which is preliminary data.</text>
</comment>
<dbReference type="CDD" id="cd00586">
    <property type="entry name" value="4HBT"/>
    <property type="match status" value="1"/>
</dbReference>
<dbReference type="Pfam" id="PF13279">
    <property type="entry name" value="4HBT_2"/>
    <property type="match status" value="1"/>
</dbReference>
<sequence length="178" mass="19585">MSQQSQPASSRTAGARPDEAPAGRELVVRLDLRWGDMDAYGHVNNVQFVRLLEEARVRLLGSPTKSMTAGPDDDVAVQLFSRAGSDTSSVVAKQTVEYLAQLEYRTAPIAVFLAVSRIGGASFDIAYSIAEPDKSTTYVRAETTVVFVRRDSGRPRRITADEREILNGLLVDPVQFRR</sequence>
<dbReference type="InterPro" id="IPR029069">
    <property type="entry name" value="HotDog_dom_sf"/>
</dbReference>
<dbReference type="Proteomes" id="UP000539111">
    <property type="component" value="Unassembled WGS sequence"/>
</dbReference>
<evidence type="ECO:0000313" key="2">
    <source>
        <dbReference type="EMBL" id="NYI68936.1"/>
    </source>
</evidence>
<accession>A0A7Z0D4W7</accession>
<dbReference type="SUPFAM" id="SSF54637">
    <property type="entry name" value="Thioesterase/thiol ester dehydrase-isomerase"/>
    <property type="match status" value="1"/>
</dbReference>
<dbReference type="Gene3D" id="3.10.129.10">
    <property type="entry name" value="Hotdog Thioesterase"/>
    <property type="match status" value="1"/>
</dbReference>
<name>A0A7Z0D4W7_9MICO</name>
<keyword evidence="2" id="KW-0378">Hydrolase</keyword>
<protein>
    <submittedName>
        <fullName evidence="2">Acyl-CoA thioester hydrolase</fullName>
        <ecNumber evidence="2">3.1.2.-</ecNumber>
    </submittedName>
</protein>
<evidence type="ECO:0000313" key="3">
    <source>
        <dbReference type="Proteomes" id="UP000539111"/>
    </source>
</evidence>
<feature type="compositionally biased region" description="Polar residues" evidence="1">
    <location>
        <begin position="1"/>
        <end position="12"/>
    </location>
</feature>
<dbReference type="InterPro" id="IPR050563">
    <property type="entry name" value="4-hydroxybenzoyl-CoA_TE"/>
</dbReference>
<reference evidence="2 3" key="1">
    <citation type="submission" date="2020-07" db="EMBL/GenBank/DDBJ databases">
        <title>Sequencing the genomes of 1000 actinobacteria strains.</title>
        <authorList>
            <person name="Klenk H.-P."/>
        </authorList>
    </citation>
    <scope>NUCLEOTIDE SEQUENCE [LARGE SCALE GENOMIC DNA]</scope>
    <source>
        <strain evidence="2 3">DSM 26341</strain>
    </source>
</reference>
<organism evidence="2 3">
    <name type="scientific">Spelaeicoccus albus</name>
    <dbReference type="NCBI Taxonomy" id="1280376"/>
    <lineage>
        <taxon>Bacteria</taxon>
        <taxon>Bacillati</taxon>
        <taxon>Actinomycetota</taxon>
        <taxon>Actinomycetes</taxon>
        <taxon>Micrococcales</taxon>
        <taxon>Brevibacteriaceae</taxon>
        <taxon>Spelaeicoccus</taxon>
    </lineage>
</organism>
<proteinExistence type="predicted"/>
<keyword evidence="3" id="KW-1185">Reference proteome</keyword>
<dbReference type="EC" id="3.1.2.-" evidence="2"/>